<dbReference type="CDD" id="cd02204">
    <property type="entry name" value="PurL_repeat2"/>
    <property type="match status" value="1"/>
</dbReference>
<feature type="binding site" evidence="8">
    <location>
        <position position="269"/>
    </location>
    <ligand>
        <name>Mg(2+)</name>
        <dbReference type="ChEBI" id="CHEBI:18420"/>
        <label>2</label>
    </ligand>
</feature>
<feature type="binding site" evidence="8">
    <location>
        <position position="498"/>
    </location>
    <ligand>
        <name>ATP</name>
        <dbReference type="ChEBI" id="CHEBI:30616"/>
    </ligand>
</feature>
<feature type="binding site" evidence="8">
    <location>
        <position position="117"/>
    </location>
    <ligand>
        <name>substrate</name>
    </ligand>
</feature>
<feature type="binding site" evidence="8">
    <location>
        <position position="241"/>
    </location>
    <ligand>
        <name>substrate</name>
    </ligand>
</feature>
<dbReference type="PIRSF" id="PIRSF001587">
    <property type="entry name" value="FGAM_synthase_II"/>
    <property type="match status" value="1"/>
</dbReference>
<dbReference type="GO" id="GO:0005737">
    <property type="term" value="C:cytoplasm"/>
    <property type="evidence" value="ECO:0007669"/>
    <property type="project" value="UniProtKB-SubCell"/>
</dbReference>
<keyword evidence="1 8" id="KW-0963">Cytoplasm</keyword>
<evidence type="ECO:0000259" key="11">
    <source>
        <dbReference type="Pfam" id="PF18072"/>
    </source>
</evidence>
<dbReference type="NCBIfam" id="TIGR01736">
    <property type="entry name" value="FGAM_synth_II"/>
    <property type="match status" value="1"/>
</dbReference>
<evidence type="ECO:0000313" key="13">
    <source>
        <dbReference type="Proteomes" id="UP000469159"/>
    </source>
</evidence>
<feature type="binding site" evidence="8">
    <location>
        <begin position="313"/>
        <end position="315"/>
    </location>
    <ligand>
        <name>substrate</name>
    </ligand>
</feature>
<comment type="pathway">
    <text evidence="8">Purine metabolism; IMP biosynthesis via de novo pathway; 5-amino-1-(5-phospho-D-ribosyl)imidazole from N(2)-formyl-N(1)-(5-phospho-D-ribosyl)glycinamide: step 1/2.</text>
</comment>
<dbReference type="Pfam" id="PF00586">
    <property type="entry name" value="AIRS"/>
    <property type="match status" value="2"/>
</dbReference>
<evidence type="ECO:0000256" key="8">
    <source>
        <dbReference type="HAMAP-Rule" id="MF_00420"/>
    </source>
</evidence>
<comment type="caution">
    <text evidence="12">The sequence shown here is derived from an EMBL/GenBank/DDBJ whole genome shotgun (WGS) entry which is preliminary data.</text>
</comment>
<dbReference type="Pfam" id="PF02769">
    <property type="entry name" value="AIRS_C"/>
    <property type="match status" value="2"/>
</dbReference>
<keyword evidence="6 8" id="KW-0067">ATP-binding</keyword>
<keyword evidence="13" id="KW-1185">Reference proteome</keyword>
<sequence>MSQITPEIVAEHGLSPQEYAIIEARLGRAPNLVELGIFSVMWSEHCSYKSSRLHLKKLPTQAPWVICGPGENAGVIDIGEGPNGVRQAAIFKMESHNHPSYIEPYQGAATGVGGILRDVFTMGARPVANMNALRFGRPDHPKMKHLVQGVVAGIGGYGNCVGVPTVGGETNFHPAYDGNILVNAMTVGVADQDKIFYSAATGLGNSIVYVGSKTGRDGIHGATMASADFAEDAEAKRPTVQVGDPFTEKLLIEACLELMATDAIVAIQDMGAAGLTSSSVEMASKGGAGIRLDMDKVPCREEGMTPYEMMLSESQERMLMVLKPGREAEAEAIFRKWELDFAVIGEVTDTGHMVLEWQGEVVCDIPLGPLADDAPEYDRPAISKEEYRAWAKVGPVESAPETTDIAGDLTRLMGSADLASRKWIWQQYDSQVGADTLQKSGGDAAVVRVHGTKKALAITTDCTPRYCYVDPYEGGKQAVAESYRNLSAVGARPLAITNCLNFGNPERPEIMAQFTGCLEGMGDACRALDFPIVSGNVSLYNESKATGGGSAILPTPAIGGVGLLEDYDTMARIGFRDEAEAIVLIGGTAGHLGQSLWLRELHGREEGLPPPVDLELERKTGELIRQLVADGIVTAVHDCSDGGLAVAIAEMALAGGVGAVVRAPEECASLSGFWFGEDQARYVVTADVTRSVLEYAAAAGIPALHLGETEGALLSFRTAGDVSTVELADLRTAHERFFREWMED</sequence>
<dbReference type="GO" id="GO:0004642">
    <property type="term" value="F:phosphoribosylformylglycinamidine synthase activity"/>
    <property type="evidence" value="ECO:0007669"/>
    <property type="project" value="UniProtKB-UniRule"/>
</dbReference>
<evidence type="ECO:0000256" key="5">
    <source>
        <dbReference type="ARBA" id="ARBA00022755"/>
    </source>
</evidence>
<organism evidence="12 13">
    <name type="scientific">Croceibacterium soli</name>
    <dbReference type="NCBI Taxonomy" id="1739690"/>
    <lineage>
        <taxon>Bacteria</taxon>
        <taxon>Pseudomonadati</taxon>
        <taxon>Pseudomonadota</taxon>
        <taxon>Alphaproteobacteria</taxon>
        <taxon>Sphingomonadales</taxon>
        <taxon>Erythrobacteraceae</taxon>
        <taxon>Croceibacterium</taxon>
    </lineage>
</organism>
<dbReference type="GO" id="GO:0005524">
    <property type="term" value="F:ATP binding"/>
    <property type="evidence" value="ECO:0007669"/>
    <property type="project" value="UniProtKB-UniRule"/>
</dbReference>
<feature type="domain" description="PurM-like N-terminal" evidence="9">
    <location>
        <begin position="441"/>
        <end position="563"/>
    </location>
</feature>
<keyword evidence="2 8" id="KW-0436">Ligase</keyword>
<dbReference type="RefSeq" id="WP_160745662.1">
    <property type="nucleotide sequence ID" value="NZ_WTYK01000002.1"/>
</dbReference>
<dbReference type="NCBIfam" id="NF002290">
    <property type="entry name" value="PRK01213.1"/>
    <property type="match status" value="1"/>
</dbReference>
<dbReference type="InterPro" id="IPR036921">
    <property type="entry name" value="PurM-like_N_sf"/>
</dbReference>
<dbReference type="SUPFAM" id="SSF55326">
    <property type="entry name" value="PurM N-terminal domain-like"/>
    <property type="match status" value="2"/>
</dbReference>
<dbReference type="EMBL" id="WTYK01000002">
    <property type="protein sequence ID" value="MXP40800.1"/>
    <property type="molecule type" value="Genomic_DNA"/>
</dbReference>
<feature type="binding site" evidence="8">
    <location>
        <begin position="95"/>
        <end position="98"/>
    </location>
    <ligand>
        <name>substrate</name>
    </ligand>
</feature>
<dbReference type="OrthoDB" id="9804441at2"/>
<reference evidence="12 13" key="1">
    <citation type="submission" date="2019-12" db="EMBL/GenBank/DDBJ databases">
        <title>Genomic-based taxomic classification of the family Erythrobacteraceae.</title>
        <authorList>
            <person name="Xu L."/>
        </authorList>
    </citation>
    <scope>NUCLEOTIDE SEQUENCE [LARGE SCALE GENOMIC DNA]</scope>
    <source>
        <strain evidence="12 13">MCCC 1K02066</strain>
    </source>
</reference>
<keyword evidence="4 8" id="KW-0547">Nucleotide-binding</keyword>
<feature type="domain" description="Phosphoribosylformylglycinamidine synthase linker" evidence="11">
    <location>
        <begin position="11"/>
        <end position="49"/>
    </location>
</feature>
<feature type="binding site" evidence="8">
    <location>
        <position position="92"/>
    </location>
    <ligand>
        <name>ATP</name>
        <dbReference type="ChEBI" id="CHEBI:30616"/>
    </ligand>
</feature>
<feature type="active site" evidence="8">
    <location>
        <position position="45"/>
    </location>
</feature>
<dbReference type="GO" id="GO:0006189">
    <property type="term" value="P:'de novo' IMP biosynthetic process"/>
    <property type="evidence" value="ECO:0007669"/>
    <property type="project" value="UniProtKB-UniRule"/>
</dbReference>
<comment type="similarity">
    <text evidence="8">Belongs to the FGAMS family.</text>
</comment>
<dbReference type="CDD" id="cd02203">
    <property type="entry name" value="PurL_repeat1"/>
    <property type="match status" value="1"/>
</dbReference>
<dbReference type="HAMAP" id="MF_00420">
    <property type="entry name" value="PurL_2"/>
    <property type="match status" value="1"/>
</dbReference>
<dbReference type="Pfam" id="PF18072">
    <property type="entry name" value="FGAR-AT_linker"/>
    <property type="match status" value="1"/>
</dbReference>
<comment type="function">
    <text evidence="8">Part of the phosphoribosylformylglycinamidine synthase complex involved in the purines biosynthetic pathway. Catalyzes the ATP-dependent conversion of formylglycinamide ribonucleotide (FGAR) and glutamine to yield formylglycinamidine ribonucleotide (FGAM) and glutamate. The FGAM synthase complex is composed of three subunits. PurQ produces an ammonia molecule by converting glutamine to glutamate. PurL transfers the ammonia molecule to FGAR to form FGAM in an ATP-dependent manner. PurS interacts with PurQ and PurL and is thought to assist in the transfer of the ammonia molecule from PurQ to PurL.</text>
</comment>
<protein>
    <recommendedName>
        <fullName evidence="8">Phosphoribosylformylglycinamidine synthase subunit PurL</fullName>
        <shortName evidence="8">FGAM synthase</shortName>
        <ecNumber evidence="8">6.3.5.3</ecNumber>
    </recommendedName>
    <alternativeName>
        <fullName evidence="8">Formylglycinamide ribonucleotide amidotransferase subunit II</fullName>
        <shortName evidence="8">FGAR amidotransferase II</shortName>
        <shortName evidence="8">FGAR-AT II</shortName>
    </alternativeName>
    <alternativeName>
        <fullName evidence="8">Glutamine amidotransferase PurL</fullName>
    </alternativeName>
    <alternativeName>
        <fullName evidence="8">Phosphoribosylformylglycinamidine synthase subunit II</fullName>
    </alternativeName>
</protein>
<accession>A0A6I4UPA9</accession>
<feature type="binding site" evidence="8">
    <location>
        <position position="94"/>
    </location>
    <ligand>
        <name>Mg(2+)</name>
        <dbReference type="ChEBI" id="CHEBI:18420"/>
        <label>1</label>
    </ligand>
</feature>
<dbReference type="PANTHER" id="PTHR43555:SF1">
    <property type="entry name" value="PHOSPHORIBOSYLFORMYLGLYCINAMIDINE SYNTHASE SUBUNIT PURL"/>
    <property type="match status" value="1"/>
</dbReference>
<dbReference type="InterPro" id="IPR016188">
    <property type="entry name" value="PurM-like_N"/>
</dbReference>
<gene>
    <name evidence="8 12" type="primary">purL</name>
    <name evidence="12" type="ORF">GRI75_03950</name>
</gene>
<keyword evidence="3 8" id="KW-0479">Metal-binding</keyword>
<feature type="domain" description="PurM-like C-terminal" evidence="10">
    <location>
        <begin position="581"/>
        <end position="711"/>
    </location>
</feature>
<evidence type="ECO:0000256" key="3">
    <source>
        <dbReference type="ARBA" id="ARBA00022723"/>
    </source>
</evidence>
<evidence type="ECO:0000313" key="12">
    <source>
        <dbReference type="EMBL" id="MXP40800.1"/>
    </source>
</evidence>
<evidence type="ECO:0000256" key="4">
    <source>
        <dbReference type="ARBA" id="ARBA00022741"/>
    </source>
</evidence>
<comment type="subcellular location">
    <subcellularLocation>
        <location evidence="8">Cytoplasm</location>
    </subcellularLocation>
</comment>
<dbReference type="FunFam" id="3.30.1330.10:FF:000004">
    <property type="entry name" value="Phosphoribosylformylglycinamidine synthase subunit PurL"/>
    <property type="match status" value="1"/>
</dbReference>
<comment type="caution">
    <text evidence="8">Lacks conserved residue(s) required for the propagation of feature annotation.</text>
</comment>
<feature type="binding site" evidence="8">
    <location>
        <position position="536"/>
    </location>
    <ligand>
        <name>Mg(2+)</name>
        <dbReference type="ChEBI" id="CHEBI:18420"/>
        <label>1</label>
    </ligand>
</feature>
<dbReference type="InterPro" id="IPR010074">
    <property type="entry name" value="PRibForGlyAmidine_synth_PurL"/>
</dbReference>
<dbReference type="PANTHER" id="PTHR43555">
    <property type="entry name" value="PHOSPHORIBOSYLFORMYLGLYCINAMIDINE SYNTHASE SUBUNIT PURL"/>
    <property type="match status" value="1"/>
</dbReference>
<dbReference type="EC" id="6.3.5.3" evidence="8"/>
<evidence type="ECO:0000256" key="1">
    <source>
        <dbReference type="ARBA" id="ARBA00022490"/>
    </source>
</evidence>
<proteinExistence type="inferred from homology"/>
<name>A0A6I4UPA9_9SPHN</name>
<evidence type="ECO:0000256" key="7">
    <source>
        <dbReference type="ARBA" id="ARBA00022842"/>
    </source>
</evidence>
<evidence type="ECO:0000256" key="2">
    <source>
        <dbReference type="ARBA" id="ARBA00022598"/>
    </source>
</evidence>
<keyword evidence="5 8" id="KW-0658">Purine biosynthesis</keyword>
<dbReference type="InterPro" id="IPR010918">
    <property type="entry name" value="PurM-like_C_dom"/>
</dbReference>
<dbReference type="InterPro" id="IPR036676">
    <property type="entry name" value="PurM-like_C_sf"/>
</dbReference>
<dbReference type="AlphaFoldDB" id="A0A6I4UPA9"/>
<feature type="active site" description="Proton acceptor" evidence="8">
    <location>
        <position position="96"/>
    </location>
</feature>
<keyword evidence="7 8" id="KW-0460">Magnesium</keyword>
<evidence type="ECO:0000259" key="9">
    <source>
        <dbReference type="Pfam" id="PF00586"/>
    </source>
</evidence>
<evidence type="ECO:0000259" key="10">
    <source>
        <dbReference type="Pfam" id="PF02769"/>
    </source>
</evidence>
<dbReference type="SUPFAM" id="SSF56042">
    <property type="entry name" value="PurM C-terminal domain-like"/>
    <property type="match status" value="2"/>
</dbReference>
<dbReference type="UniPathway" id="UPA00074">
    <property type="reaction ID" value="UER00128"/>
</dbReference>
<comment type="catalytic activity">
    <reaction evidence="8">
        <text>N(2)-formyl-N(1)-(5-phospho-beta-D-ribosyl)glycinamide + L-glutamine + ATP + H2O = 2-formamido-N(1)-(5-O-phospho-beta-D-ribosyl)acetamidine + L-glutamate + ADP + phosphate + H(+)</text>
        <dbReference type="Rhea" id="RHEA:17129"/>
        <dbReference type="ChEBI" id="CHEBI:15377"/>
        <dbReference type="ChEBI" id="CHEBI:15378"/>
        <dbReference type="ChEBI" id="CHEBI:29985"/>
        <dbReference type="ChEBI" id="CHEBI:30616"/>
        <dbReference type="ChEBI" id="CHEBI:43474"/>
        <dbReference type="ChEBI" id="CHEBI:58359"/>
        <dbReference type="ChEBI" id="CHEBI:147286"/>
        <dbReference type="ChEBI" id="CHEBI:147287"/>
        <dbReference type="ChEBI" id="CHEBI:456216"/>
        <dbReference type="EC" id="6.3.5.3"/>
    </reaction>
</comment>
<dbReference type="Proteomes" id="UP000469159">
    <property type="component" value="Unassembled WGS sequence"/>
</dbReference>
<dbReference type="Gene3D" id="3.30.1330.10">
    <property type="entry name" value="PurM-like, N-terminal domain"/>
    <property type="match status" value="2"/>
</dbReference>
<evidence type="ECO:0000256" key="6">
    <source>
        <dbReference type="ARBA" id="ARBA00022840"/>
    </source>
</evidence>
<feature type="domain" description="PurM-like C-terminal" evidence="10">
    <location>
        <begin position="204"/>
        <end position="357"/>
    </location>
</feature>
<feature type="domain" description="PurM-like N-terminal" evidence="9">
    <location>
        <begin position="70"/>
        <end position="190"/>
    </location>
</feature>
<comment type="subunit">
    <text evidence="8">Monomer. Part of the FGAM synthase complex composed of 1 PurL, 1 PurQ and 2 PurS subunits.</text>
</comment>
<dbReference type="GO" id="GO:0000287">
    <property type="term" value="F:magnesium ion binding"/>
    <property type="evidence" value="ECO:0007669"/>
    <property type="project" value="UniProtKB-UniRule"/>
</dbReference>
<feature type="binding site" evidence="8">
    <location>
        <position position="118"/>
    </location>
    <ligand>
        <name>Mg(2+)</name>
        <dbReference type="ChEBI" id="CHEBI:18420"/>
        <label>2</label>
    </ligand>
</feature>
<feature type="binding site" evidence="8">
    <location>
        <position position="48"/>
    </location>
    <ligand>
        <name>ATP</name>
        <dbReference type="ChEBI" id="CHEBI:30616"/>
    </ligand>
</feature>
<dbReference type="Gene3D" id="3.90.650.10">
    <property type="entry name" value="PurM-like C-terminal domain"/>
    <property type="match status" value="2"/>
</dbReference>
<feature type="binding site" evidence="8">
    <location>
        <position position="535"/>
    </location>
    <ligand>
        <name>ATP</name>
        <dbReference type="ChEBI" id="CHEBI:30616"/>
    </ligand>
</feature>
<feature type="binding site" evidence="8">
    <location>
        <position position="538"/>
    </location>
    <ligand>
        <name>substrate</name>
    </ligand>
</feature>
<dbReference type="InterPro" id="IPR041609">
    <property type="entry name" value="PurL_linker"/>
</dbReference>